<dbReference type="GO" id="GO:0097546">
    <property type="term" value="C:ciliary base"/>
    <property type="evidence" value="ECO:0007669"/>
    <property type="project" value="TreeGrafter"/>
</dbReference>
<dbReference type="Proteomes" id="UP001211065">
    <property type="component" value="Unassembled WGS sequence"/>
</dbReference>
<dbReference type="Pfam" id="PF26189">
    <property type="entry name" value="Ig_NPHP4_2nd"/>
    <property type="match status" value="1"/>
</dbReference>
<dbReference type="Pfam" id="PF26186">
    <property type="entry name" value="NPHP4_C2_3rd"/>
    <property type="match status" value="2"/>
</dbReference>
<dbReference type="Pfam" id="PF26190">
    <property type="entry name" value="Ig_NPHP4_1st"/>
    <property type="match status" value="1"/>
</dbReference>
<dbReference type="InterPro" id="IPR029775">
    <property type="entry name" value="NPHP4"/>
</dbReference>
<feature type="domain" description="NPHP4 Ig-like" evidence="5">
    <location>
        <begin position="1337"/>
        <end position="1439"/>
    </location>
</feature>
<feature type="domain" description="NPHP4 Ig-like" evidence="4">
    <location>
        <begin position="1540"/>
        <end position="1631"/>
    </location>
</feature>
<sequence>MNDSDAIWKEIFKNECQLTNTRKFEPLGSVVNHRRQSSSPQRPLTQYQSVNNVKCPYELKLEKIEHFPLPSLLTDQKISTMKDLRSQFRISWFDVERASFFGKTWICPVELPLLKEKSEQRFSTASTESLRRESIAKISQKESTPRESTASAGCSEAMDVLFPLRIKNKIKKNNVPLKGSKRISKSKNKRIMSESSILSDSLDSKGGEEDISEEDSFVDSNDDESCHNSEDDEDEDEEEEVSEEQSTEGEEELVKERKDSVTEISNFGKYVSGHKVTAKLRDQAAILHTTSSSPYIIIVIEVVIVSINENFQKELISAGWTFFHPFNLEKNGLDVTSVWNDDSSDNEDFEKTKTLQIFQGTPRVLPFVAPLLMASNQGFPALHPIPGALLNLKFFPRIDLRSVCYLWPETVFVGVGNYIPGLRLETTNDIRHVHMIRSTVSKISISLYPTIRQFEEPLLTKVAKLYYQAHPDSIKLDLDGKPPAAEIIERKIHVGVHNGLNFVHNPFTTTLQPNFDDEIGDGFDLNFDGHLELSKINTDEKGLVVVFCIEYKVRVQKNEPCSPKKTGFSAIFGNKSNDLDMKVVDIDRDVCIGWGFWSPSNGYDTELISVPMKFDSLSPNISGSVVYTPPCTYEDDNDDEEKSLLEFDEYGRPCATKSMPVIISFEFTDNALESGRCSPVLDRALNLTEKSRNLPEQPFPVETVDEALSPMFSEDEEVPEEITPKVEEIEIDEEIKPLPISHDSFGISAKRLSFSKPKLPLSRHERARLVTAGFEEVRDAQGHVVPSVSATDRDSLLIDYELERKDNLKVNSISFLLMGITLKPDIKTIGYPTSVYFTFQFFTFPYVTTSRMDVFTGALPAKSRSEKSKLTRLKNEEQSVNKHSRILSNKPKIVGNSEHMVEEEMLWPGILYDVKDEELDYNCAPGLKISFEIDANDSEIVDYLNENYLNIEVWDGDSMMYLGSSLLQLKTALRQGKPGVSYEEDIEIVMEEISEEHRGRIANSTSHTSGINLLAAGPPASTNLTPSVCGKLHLRVSNIGLLENKWNEKSFVKTADAVIVYDYHYSLKNKPLTFSFPKRMPDVDVELFELLSKTYQKRISERKEESTTVNVNSAVQRKLDRIKRLKDKENLSYMIGDFNKRPIHMYQMTRQERQKDLQSIDIFRERKKIFAVQNLLREQITTKCTITPSFGKACYFEFFFTNPQSKEQNFEIVWDDAELRLVVDAGEWKYLRRIHGVRIGVEEKLITLNPNGNAVLYMMPNETLAIPFVYQSFLSGYNSYGILDEDLIRMQQVNSIPESSIQGRTINVSFINNKKIPVAMLDIKLNPKNYYVSRSLRLFRAENENVRRTLRFSDLPPKQKKVKGEGNSTIFDSANPHKKYLRCNKEDVVCNITEGQNNLKEVSIKFRVAAAPETQAIYYLVYDDPYHTSLSEIWRILVHSLHRIDVNCVMGQTNATNLVLRGSSFTRTVQCYTDHTSELMVMTPSPFLLTANNLNELSMIIRPKNIDTSEMMLNIVDVNQRCIVSSWNIVLHCSPPIVTKSFDISVPRGKLVNKRVSYKNPYSLKKTFYLKTNHAHLLQFKDEMLDMGPGETQYIGLKFTPCTNLPSVSMLIFLNDETDKIEECLSVKVSYY</sequence>
<evidence type="ECO:0000313" key="7">
    <source>
        <dbReference type="EMBL" id="KAJ3227812.1"/>
    </source>
</evidence>
<feature type="compositionally biased region" description="Basic residues" evidence="1">
    <location>
        <begin position="179"/>
        <end position="190"/>
    </location>
</feature>
<feature type="region of interest" description="Disordered" evidence="1">
    <location>
        <begin position="177"/>
        <end position="259"/>
    </location>
</feature>
<protein>
    <submittedName>
        <fullName evidence="7">Nephrocystin-4</fullName>
    </submittedName>
</protein>
<accession>A0AAD5Y403</accession>
<feature type="domain" description="NPHP4 Ig-like" evidence="6">
    <location>
        <begin position="1182"/>
        <end position="1327"/>
    </location>
</feature>
<dbReference type="GO" id="GO:1904491">
    <property type="term" value="P:protein localization to ciliary transition zone"/>
    <property type="evidence" value="ECO:0007669"/>
    <property type="project" value="TreeGrafter"/>
</dbReference>
<keyword evidence="8" id="KW-1185">Reference proteome</keyword>
<dbReference type="EMBL" id="JADGJW010000010">
    <property type="protein sequence ID" value="KAJ3227812.1"/>
    <property type="molecule type" value="Genomic_DNA"/>
</dbReference>
<comment type="caution">
    <text evidence="7">The sequence shown here is derived from an EMBL/GenBank/DDBJ whole genome shotgun (WGS) entry which is preliminary data.</text>
</comment>
<dbReference type="GO" id="GO:0035869">
    <property type="term" value="C:ciliary transition zone"/>
    <property type="evidence" value="ECO:0007669"/>
    <property type="project" value="TreeGrafter"/>
</dbReference>
<evidence type="ECO:0000259" key="6">
    <source>
        <dbReference type="Pfam" id="PF26190"/>
    </source>
</evidence>
<evidence type="ECO:0000259" key="5">
    <source>
        <dbReference type="Pfam" id="PF26189"/>
    </source>
</evidence>
<feature type="domain" description="NPHP4 Ig-like" evidence="2">
    <location>
        <begin position="1450"/>
        <end position="1534"/>
    </location>
</feature>
<evidence type="ECO:0000259" key="4">
    <source>
        <dbReference type="Pfam" id="PF26187"/>
    </source>
</evidence>
<dbReference type="Pfam" id="PF26015">
    <property type="entry name" value="Ig_NPH4_3rd"/>
    <property type="match status" value="1"/>
</dbReference>
<dbReference type="InterPro" id="IPR058765">
    <property type="entry name" value="NPHP4_C2-like"/>
</dbReference>
<name>A0AAD5Y403_9FUNG</name>
<dbReference type="InterPro" id="IPR058686">
    <property type="entry name" value="Ig_NPHP4_3rd"/>
</dbReference>
<evidence type="ECO:0000259" key="2">
    <source>
        <dbReference type="Pfam" id="PF26015"/>
    </source>
</evidence>
<feature type="domain" description="NPHP4 C2-like" evidence="3">
    <location>
        <begin position="894"/>
        <end position="1040"/>
    </location>
</feature>
<dbReference type="InterPro" id="IPR058688">
    <property type="entry name" value="Ig_NPHP4_2nd"/>
</dbReference>
<dbReference type="Pfam" id="PF26187">
    <property type="entry name" value="Ig_NPHP4_4th"/>
    <property type="match status" value="1"/>
</dbReference>
<feature type="region of interest" description="Disordered" evidence="1">
    <location>
        <begin position="133"/>
        <end position="153"/>
    </location>
</feature>
<organism evidence="7 8">
    <name type="scientific">Clydaea vesicula</name>
    <dbReference type="NCBI Taxonomy" id="447962"/>
    <lineage>
        <taxon>Eukaryota</taxon>
        <taxon>Fungi</taxon>
        <taxon>Fungi incertae sedis</taxon>
        <taxon>Chytridiomycota</taxon>
        <taxon>Chytridiomycota incertae sedis</taxon>
        <taxon>Chytridiomycetes</taxon>
        <taxon>Lobulomycetales</taxon>
        <taxon>Lobulomycetaceae</taxon>
        <taxon>Clydaea</taxon>
    </lineage>
</organism>
<evidence type="ECO:0000313" key="8">
    <source>
        <dbReference type="Proteomes" id="UP001211065"/>
    </source>
</evidence>
<reference evidence="7" key="1">
    <citation type="submission" date="2020-05" db="EMBL/GenBank/DDBJ databases">
        <title>Phylogenomic resolution of chytrid fungi.</title>
        <authorList>
            <person name="Stajich J.E."/>
            <person name="Amses K."/>
            <person name="Simmons R."/>
            <person name="Seto K."/>
            <person name="Myers J."/>
            <person name="Bonds A."/>
            <person name="Quandt C.A."/>
            <person name="Barry K."/>
            <person name="Liu P."/>
            <person name="Grigoriev I."/>
            <person name="Longcore J.E."/>
            <person name="James T.Y."/>
        </authorList>
    </citation>
    <scope>NUCLEOTIDE SEQUENCE</scope>
    <source>
        <strain evidence="7">JEL0476</strain>
    </source>
</reference>
<dbReference type="GO" id="GO:0097730">
    <property type="term" value="C:non-motile cilium"/>
    <property type="evidence" value="ECO:0007669"/>
    <property type="project" value="InterPro"/>
</dbReference>
<evidence type="ECO:0000256" key="1">
    <source>
        <dbReference type="SAM" id="MobiDB-lite"/>
    </source>
</evidence>
<feature type="compositionally biased region" description="Acidic residues" evidence="1">
    <location>
        <begin position="230"/>
        <end position="251"/>
    </location>
</feature>
<feature type="compositionally biased region" description="Basic and acidic residues" evidence="1">
    <location>
        <begin position="133"/>
        <end position="145"/>
    </location>
</feature>
<evidence type="ECO:0000259" key="3">
    <source>
        <dbReference type="Pfam" id="PF26186"/>
    </source>
</evidence>
<gene>
    <name evidence="7" type="primary">NPHP4</name>
    <name evidence="7" type="ORF">HK099_000066</name>
</gene>
<feature type="domain" description="NPHP4 C2-like" evidence="3">
    <location>
        <begin position="767"/>
        <end position="884"/>
    </location>
</feature>
<dbReference type="PANTHER" id="PTHR31043">
    <property type="entry name" value="NEPHROCYSTIN-4"/>
    <property type="match status" value="1"/>
</dbReference>
<dbReference type="InterPro" id="IPR058687">
    <property type="entry name" value="Ig_NPHP4_1st"/>
</dbReference>
<feature type="compositionally biased region" description="Acidic residues" evidence="1">
    <location>
        <begin position="209"/>
        <end position="223"/>
    </location>
</feature>
<dbReference type="GO" id="GO:0036064">
    <property type="term" value="C:ciliary basal body"/>
    <property type="evidence" value="ECO:0007669"/>
    <property type="project" value="TreeGrafter"/>
</dbReference>
<dbReference type="InterPro" id="IPR058685">
    <property type="entry name" value="Ig_NPHP4_4th"/>
</dbReference>
<dbReference type="PANTHER" id="PTHR31043:SF3">
    <property type="entry name" value="NEPHROCYSTIN-4"/>
    <property type="match status" value="1"/>
</dbReference>
<proteinExistence type="predicted"/>